<proteinExistence type="predicted"/>
<keyword evidence="4" id="KW-1185">Reference proteome</keyword>
<dbReference type="AlphaFoldDB" id="A0A930VFY5"/>
<feature type="region of interest" description="Disordered" evidence="1">
    <location>
        <begin position="120"/>
        <end position="140"/>
    </location>
</feature>
<keyword evidence="2" id="KW-1133">Transmembrane helix</keyword>
<organism evidence="3 4">
    <name type="scientific">Nocardioides islandensis</name>
    <dbReference type="NCBI Taxonomy" id="433663"/>
    <lineage>
        <taxon>Bacteria</taxon>
        <taxon>Bacillati</taxon>
        <taxon>Actinomycetota</taxon>
        <taxon>Actinomycetes</taxon>
        <taxon>Propionibacteriales</taxon>
        <taxon>Nocardioidaceae</taxon>
        <taxon>Nocardioides</taxon>
    </lineage>
</organism>
<evidence type="ECO:0008006" key="5">
    <source>
        <dbReference type="Google" id="ProtNLM"/>
    </source>
</evidence>
<evidence type="ECO:0000313" key="4">
    <source>
        <dbReference type="Proteomes" id="UP000640489"/>
    </source>
</evidence>
<dbReference type="RefSeq" id="WP_194707399.1">
    <property type="nucleotide sequence ID" value="NZ_JADKPN010000008.1"/>
</dbReference>
<name>A0A930VFY5_9ACTN</name>
<evidence type="ECO:0000256" key="1">
    <source>
        <dbReference type="SAM" id="MobiDB-lite"/>
    </source>
</evidence>
<feature type="compositionally biased region" description="Polar residues" evidence="1">
    <location>
        <begin position="130"/>
        <end position="140"/>
    </location>
</feature>
<comment type="caution">
    <text evidence="3">The sequence shown here is derived from an EMBL/GenBank/DDBJ whole genome shotgun (WGS) entry which is preliminary data.</text>
</comment>
<sequence>MIGGHLGTRVSALLDGQLPAEEEERAWAHVHSCHFCRDLVEREGWVKTRLSTLSLGGDGCASERLKDALMGAQAGLTPGDALLALSAKPRRGSLVAIGGGAAGAAVLGVLALGAAPANAPSIDRRPPASNPGTTLVSPASVTRAHVEATLSRRR</sequence>
<accession>A0A930VFY5</accession>
<protein>
    <recommendedName>
        <fullName evidence="5">Zinc-finger domain-containing protein</fullName>
    </recommendedName>
</protein>
<evidence type="ECO:0000256" key="2">
    <source>
        <dbReference type="SAM" id="Phobius"/>
    </source>
</evidence>
<dbReference type="Proteomes" id="UP000640489">
    <property type="component" value="Unassembled WGS sequence"/>
</dbReference>
<evidence type="ECO:0000313" key="3">
    <source>
        <dbReference type="EMBL" id="MBF4764213.1"/>
    </source>
</evidence>
<keyword evidence="2" id="KW-0472">Membrane</keyword>
<reference evidence="3" key="1">
    <citation type="submission" date="2020-11" db="EMBL/GenBank/DDBJ databases">
        <title>Nocardioides sp. nov., isolated from Soil of Cynanchum wilfordii Hemsley rhizosphere.</title>
        <authorList>
            <person name="Lee J.-S."/>
            <person name="Suh M.K."/>
            <person name="Kim J.-S."/>
        </authorList>
    </citation>
    <scope>NUCLEOTIDE SEQUENCE</scope>
    <source>
        <strain evidence="3">KCTC 19275</strain>
    </source>
</reference>
<keyword evidence="2" id="KW-0812">Transmembrane</keyword>
<feature type="transmembrane region" description="Helical" evidence="2">
    <location>
        <begin position="94"/>
        <end position="115"/>
    </location>
</feature>
<gene>
    <name evidence="3" type="ORF">ISU07_13850</name>
</gene>
<dbReference type="EMBL" id="JADKPN010000008">
    <property type="protein sequence ID" value="MBF4764213.1"/>
    <property type="molecule type" value="Genomic_DNA"/>
</dbReference>